<dbReference type="InterPro" id="IPR000212">
    <property type="entry name" value="DNA_helicase_UvrD/REP"/>
</dbReference>
<reference evidence="17 18" key="1">
    <citation type="submission" date="2018-06" db="EMBL/GenBank/DDBJ databases">
        <title>Noncontiguous genome sequence of Ruminococcaceae bacterium ASD2818.</title>
        <authorList>
            <person name="Chaplin A.V."/>
            <person name="Sokolova S.R."/>
            <person name="Kochetkova T.O."/>
            <person name="Goltsov A.Y."/>
            <person name="Trofimov D.Y."/>
            <person name="Efimov B.A."/>
        </authorList>
    </citation>
    <scope>NUCLEOTIDE SEQUENCE [LARGE SCALE GENOMIC DNA]</scope>
    <source>
        <strain evidence="17 18">ASD2818</strain>
    </source>
</reference>
<name>A0A328UHH0_9FIRM</name>
<keyword evidence="7 14" id="KW-0067">ATP-binding</keyword>
<evidence type="ECO:0000256" key="4">
    <source>
        <dbReference type="ARBA" id="ARBA00022801"/>
    </source>
</evidence>
<dbReference type="SUPFAM" id="SSF52540">
    <property type="entry name" value="P-loop containing nucleoside triphosphate hydrolases"/>
    <property type="match status" value="1"/>
</dbReference>
<feature type="binding site" evidence="14">
    <location>
        <begin position="30"/>
        <end position="37"/>
    </location>
    <ligand>
        <name>ATP</name>
        <dbReference type="ChEBI" id="CHEBI:30616"/>
    </ligand>
</feature>
<evidence type="ECO:0000256" key="8">
    <source>
        <dbReference type="ARBA" id="ARBA00023125"/>
    </source>
</evidence>
<keyword evidence="18" id="KW-1185">Reference proteome</keyword>
<dbReference type="GO" id="GO:0006302">
    <property type="term" value="P:double-strand break repair"/>
    <property type="evidence" value="ECO:0007669"/>
    <property type="project" value="InterPro"/>
</dbReference>
<evidence type="ECO:0000256" key="6">
    <source>
        <dbReference type="ARBA" id="ARBA00022839"/>
    </source>
</evidence>
<keyword evidence="9" id="KW-0234">DNA repair</keyword>
<evidence type="ECO:0000256" key="7">
    <source>
        <dbReference type="ARBA" id="ARBA00022840"/>
    </source>
</evidence>
<dbReference type="PROSITE" id="PS51198">
    <property type="entry name" value="UVRD_HELICASE_ATP_BIND"/>
    <property type="match status" value="1"/>
</dbReference>
<dbReference type="Pfam" id="PF12705">
    <property type="entry name" value="PDDEXK_1"/>
    <property type="match status" value="1"/>
</dbReference>
<comment type="catalytic activity">
    <reaction evidence="11">
        <text>Couples ATP hydrolysis with the unwinding of duplex DNA by translocating in the 3'-5' direction.</text>
        <dbReference type="EC" id="5.6.2.4"/>
    </reaction>
</comment>
<evidence type="ECO:0000256" key="5">
    <source>
        <dbReference type="ARBA" id="ARBA00022806"/>
    </source>
</evidence>
<dbReference type="EMBL" id="QLYR01000001">
    <property type="protein sequence ID" value="RAQ30222.1"/>
    <property type="molecule type" value="Genomic_DNA"/>
</dbReference>
<evidence type="ECO:0000256" key="2">
    <source>
        <dbReference type="ARBA" id="ARBA00022741"/>
    </source>
</evidence>
<dbReference type="GO" id="GO:0000725">
    <property type="term" value="P:recombinational repair"/>
    <property type="evidence" value="ECO:0007669"/>
    <property type="project" value="TreeGrafter"/>
</dbReference>
<dbReference type="GO" id="GO:0005829">
    <property type="term" value="C:cytosol"/>
    <property type="evidence" value="ECO:0007669"/>
    <property type="project" value="TreeGrafter"/>
</dbReference>
<comment type="catalytic activity">
    <reaction evidence="13">
        <text>ATP + H2O = ADP + phosphate + H(+)</text>
        <dbReference type="Rhea" id="RHEA:13065"/>
        <dbReference type="ChEBI" id="CHEBI:15377"/>
        <dbReference type="ChEBI" id="CHEBI:15378"/>
        <dbReference type="ChEBI" id="CHEBI:30616"/>
        <dbReference type="ChEBI" id="CHEBI:43474"/>
        <dbReference type="ChEBI" id="CHEBI:456216"/>
        <dbReference type="EC" id="5.6.2.4"/>
    </reaction>
</comment>
<dbReference type="PANTHER" id="PTHR11070:SF48">
    <property type="entry name" value="ATP-DEPENDENT HELICASE_NUCLEASE SUBUNIT A"/>
    <property type="match status" value="1"/>
</dbReference>
<evidence type="ECO:0000256" key="9">
    <source>
        <dbReference type="ARBA" id="ARBA00023204"/>
    </source>
</evidence>
<feature type="domain" description="UvrD-like helicase ATP-binding" evidence="15">
    <location>
        <begin position="9"/>
        <end position="479"/>
    </location>
</feature>
<dbReference type="Gene3D" id="3.40.50.300">
    <property type="entry name" value="P-loop containing nucleotide triphosphate hydrolases"/>
    <property type="match status" value="4"/>
</dbReference>
<evidence type="ECO:0000259" key="15">
    <source>
        <dbReference type="PROSITE" id="PS51198"/>
    </source>
</evidence>
<keyword evidence="5 14" id="KW-0347">Helicase</keyword>
<evidence type="ECO:0000256" key="1">
    <source>
        <dbReference type="ARBA" id="ARBA00022722"/>
    </source>
</evidence>
<dbReference type="InterPro" id="IPR014016">
    <property type="entry name" value="UvrD-like_ATP-bd"/>
</dbReference>
<dbReference type="AlphaFoldDB" id="A0A328UHH0"/>
<keyword evidence="1" id="KW-0540">Nuclease</keyword>
<sequence length="1183" mass="132843">MEGRKTVGRNWTPAQHDAIYARGGSLLVSAAAGSGKTSVLVQRLLQRLTDPLHPVAADRLLVVTFTKAAAAEMKSRITREIGALLEQEPDNIHLQRQQILLNRAHISTIHSFCSELVRENFYKLGISPDFRILEENETLLLRQEVITAVLDGYYEKRDGLFYELADTFSVGRDDGRIAQMVQLLYDFTRSHPFPDRWLSETARSYSTAAPVEKTPWGKTVLNFAGQAVDYCCSLVKNSLELMEASPDIQAAYEEAYLSDLAGLLDIEKAIEAENWNLLVELCGDFFYKRLKSLKGAKEDPVRLAVAANRDEVKATLKRLGVLFCGTETACREDLRRLSPLVEKLFEVVRTYSARLDEEKAKKKAADFGDLEHWALRLLVKDTAQGPEWTPEALELSQRFEEVMVDEYQDTNEAQDMIFRALSRNSENLFLVGDVKQSIYGFRQAMPQLFLRRRRAYPLYQRDAEQYPACIVLDRNFRSAVGVTDAVNFVFRQLMSRETGDLDYSGDEELVPAADYPPGPAAMRLDILDLSAGEEEEMVAAEARHLAGMILELTAQESVLDGGEERPLAFSDITILLRSANEYAYQYVKELRAYGVPATADTAVGFFSAPEVAAVLAFLRVIDNPMQDIPLLSVLMGPVYGFTADDMARLRIHEKSKNIYLMLAGAVKEDERVAGVLKDIERLRMLAAAMTSDQLINELYERTGFPEVVQAMENGELRLANLRLLLDYARKYEASGYNGLSGFVRFLDRLERQKQDLSAAASEGTVNAVRIMSIHRSKGLEFPICIVAGCARRFNKDHGEVLLHPQLGFGCRLPDSETGGRITTLPREAIALELDREEMSEELRVLYVAMTRAKQRLIMLTSVKGVDKVLARLASKLPRAERLQPYVVRGCSSISDWLILCALRHPSGSALRERAGMGERPPLPAKEAWEIRILRGEQTGAREEAQARQEPPASGLPEQDQDLLQSFERLFRYQYPYQELASLQAKVTASGLAEETEQESFEASSRPAFMEKGGLTPAEKGTALHAFLQFADFARAAGSPREELERLVGGQFLTREQAGAVDLAKIEQFFASDLGTRLLHAKNVLREYRFTVELPAREAAPELSAEWADQKVVLQGAIDCAFEEDGAFVILDFKTDRVKSSQELRGRYEVQLSLYRRALQQCTNQKVKECLLYSFHLGESCKIE</sequence>
<evidence type="ECO:0000256" key="11">
    <source>
        <dbReference type="ARBA" id="ARBA00034617"/>
    </source>
</evidence>
<comment type="caution">
    <text evidence="17">The sequence shown here is derived from an EMBL/GenBank/DDBJ whole genome shotgun (WGS) entry which is preliminary data.</text>
</comment>
<accession>A0A328UHH0</accession>
<dbReference type="SUPFAM" id="SSF52980">
    <property type="entry name" value="Restriction endonuclease-like"/>
    <property type="match status" value="1"/>
</dbReference>
<dbReference type="InterPro" id="IPR011604">
    <property type="entry name" value="PDDEXK-like_dom_sf"/>
</dbReference>
<dbReference type="Pfam" id="PF00580">
    <property type="entry name" value="UvrD-helicase"/>
    <property type="match status" value="1"/>
</dbReference>
<dbReference type="NCBIfam" id="TIGR02785">
    <property type="entry name" value="addA_Gpos"/>
    <property type="match status" value="1"/>
</dbReference>
<dbReference type="Proteomes" id="UP000249377">
    <property type="component" value="Unassembled WGS sequence"/>
</dbReference>
<dbReference type="GO" id="GO:0005524">
    <property type="term" value="F:ATP binding"/>
    <property type="evidence" value="ECO:0007669"/>
    <property type="project" value="UniProtKB-UniRule"/>
</dbReference>
<keyword evidence="10" id="KW-0413">Isomerase</keyword>
<dbReference type="GO" id="GO:0033202">
    <property type="term" value="C:DNA helicase complex"/>
    <property type="evidence" value="ECO:0007669"/>
    <property type="project" value="TreeGrafter"/>
</dbReference>
<evidence type="ECO:0000256" key="14">
    <source>
        <dbReference type="PROSITE-ProRule" id="PRU00560"/>
    </source>
</evidence>
<dbReference type="InterPro" id="IPR027417">
    <property type="entry name" value="P-loop_NTPase"/>
</dbReference>
<dbReference type="Pfam" id="PF13361">
    <property type="entry name" value="UvrD_C"/>
    <property type="match status" value="1"/>
</dbReference>
<dbReference type="GO" id="GO:0004527">
    <property type="term" value="F:exonuclease activity"/>
    <property type="evidence" value="ECO:0007669"/>
    <property type="project" value="UniProtKB-KW"/>
</dbReference>
<dbReference type="InterPro" id="IPR014152">
    <property type="entry name" value="AddA"/>
</dbReference>
<evidence type="ECO:0000259" key="16">
    <source>
        <dbReference type="PROSITE" id="PS51217"/>
    </source>
</evidence>
<keyword evidence="4 14" id="KW-0378">Hydrolase</keyword>
<dbReference type="Gene3D" id="3.90.320.10">
    <property type="match status" value="1"/>
</dbReference>
<keyword evidence="6 17" id="KW-0269">Exonuclease</keyword>
<keyword evidence="3" id="KW-0227">DNA damage</keyword>
<dbReference type="CDD" id="cd17932">
    <property type="entry name" value="DEXQc_UvrD"/>
    <property type="match status" value="1"/>
</dbReference>
<dbReference type="GO" id="GO:0016887">
    <property type="term" value="F:ATP hydrolysis activity"/>
    <property type="evidence" value="ECO:0007669"/>
    <property type="project" value="RHEA"/>
</dbReference>
<dbReference type="EC" id="5.6.2.4" evidence="12"/>
<dbReference type="InterPro" id="IPR014017">
    <property type="entry name" value="DNA_helicase_UvrD-like_C"/>
</dbReference>
<evidence type="ECO:0000256" key="3">
    <source>
        <dbReference type="ARBA" id="ARBA00022763"/>
    </source>
</evidence>
<evidence type="ECO:0000256" key="13">
    <source>
        <dbReference type="ARBA" id="ARBA00048988"/>
    </source>
</evidence>
<dbReference type="GO" id="GO:0003677">
    <property type="term" value="F:DNA binding"/>
    <property type="evidence" value="ECO:0007669"/>
    <property type="project" value="UniProtKB-KW"/>
</dbReference>
<keyword evidence="2 14" id="KW-0547">Nucleotide-binding</keyword>
<protein>
    <recommendedName>
        <fullName evidence="12">DNA 3'-5' helicase</fullName>
        <ecNumber evidence="12">5.6.2.4</ecNumber>
    </recommendedName>
</protein>
<evidence type="ECO:0000313" key="17">
    <source>
        <dbReference type="EMBL" id="RAQ30222.1"/>
    </source>
</evidence>
<gene>
    <name evidence="17" type="primary">addA</name>
    <name evidence="17" type="ORF">DPQ25_01560</name>
</gene>
<dbReference type="PROSITE" id="PS51217">
    <property type="entry name" value="UVRD_HELICASE_CTER"/>
    <property type="match status" value="1"/>
</dbReference>
<dbReference type="InterPro" id="IPR038726">
    <property type="entry name" value="PDDEXK_AddAB-type"/>
</dbReference>
<evidence type="ECO:0000256" key="12">
    <source>
        <dbReference type="ARBA" id="ARBA00034808"/>
    </source>
</evidence>
<proteinExistence type="predicted"/>
<keyword evidence="8" id="KW-0238">DNA-binding</keyword>
<organism evidence="17 18">
    <name type="scientific">Hydrogeniiclostridium mannosilyticum</name>
    <dbReference type="NCBI Taxonomy" id="2764322"/>
    <lineage>
        <taxon>Bacteria</taxon>
        <taxon>Bacillati</taxon>
        <taxon>Bacillota</taxon>
        <taxon>Clostridia</taxon>
        <taxon>Eubacteriales</taxon>
        <taxon>Acutalibacteraceae</taxon>
        <taxon>Hydrogeniiclostridium</taxon>
    </lineage>
</organism>
<dbReference type="PANTHER" id="PTHR11070">
    <property type="entry name" value="UVRD / RECB / PCRA DNA HELICASE FAMILY MEMBER"/>
    <property type="match status" value="1"/>
</dbReference>
<feature type="domain" description="UvrD-like helicase C-terminal" evidence="16">
    <location>
        <begin position="480"/>
        <end position="778"/>
    </location>
</feature>
<evidence type="ECO:0000313" key="18">
    <source>
        <dbReference type="Proteomes" id="UP000249377"/>
    </source>
</evidence>
<evidence type="ECO:0000256" key="10">
    <source>
        <dbReference type="ARBA" id="ARBA00023235"/>
    </source>
</evidence>
<dbReference type="GO" id="GO:0043138">
    <property type="term" value="F:3'-5' DNA helicase activity"/>
    <property type="evidence" value="ECO:0007669"/>
    <property type="project" value="UniProtKB-EC"/>
</dbReference>
<dbReference type="InterPro" id="IPR011335">
    <property type="entry name" value="Restrct_endonuc-II-like"/>
</dbReference>